<dbReference type="PANTHER" id="PTHR46844:SF1">
    <property type="entry name" value="SLR5058 PROTEIN"/>
    <property type="match status" value="1"/>
</dbReference>
<feature type="coiled-coil region" evidence="1">
    <location>
        <begin position="165"/>
        <end position="202"/>
    </location>
</feature>
<dbReference type="PANTHER" id="PTHR46844">
    <property type="entry name" value="SLR5058 PROTEIN"/>
    <property type="match status" value="1"/>
</dbReference>
<protein>
    <submittedName>
        <fullName evidence="3">NACHT domain-containing protein</fullName>
    </submittedName>
</protein>
<dbReference type="SUPFAM" id="SSF52540">
    <property type="entry name" value="P-loop containing nucleoside triphosphate hydrolases"/>
    <property type="match status" value="1"/>
</dbReference>
<dbReference type="RefSeq" id="WP_074463216.1">
    <property type="nucleotide sequence ID" value="NZ_FMUR01000020.1"/>
</dbReference>
<organism evidence="3 4">
    <name type="scientific">Butyrivibrio hungatei</name>
    <dbReference type="NCBI Taxonomy" id="185008"/>
    <lineage>
        <taxon>Bacteria</taxon>
        <taxon>Bacillati</taxon>
        <taxon>Bacillota</taxon>
        <taxon>Clostridia</taxon>
        <taxon>Lachnospirales</taxon>
        <taxon>Lachnospiraceae</taxon>
        <taxon>Butyrivibrio</taxon>
    </lineage>
</organism>
<gene>
    <name evidence="3" type="ORF">SAMN02910451_02809</name>
</gene>
<dbReference type="Pfam" id="PF05729">
    <property type="entry name" value="NACHT"/>
    <property type="match status" value="1"/>
</dbReference>
<evidence type="ECO:0000313" key="4">
    <source>
        <dbReference type="Proteomes" id="UP000183047"/>
    </source>
</evidence>
<feature type="domain" description="NACHT" evidence="2">
    <location>
        <begin position="260"/>
        <end position="367"/>
    </location>
</feature>
<name>A0A1G5GF45_9FIRM</name>
<dbReference type="OrthoDB" id="2024091at2"/>
<evidence type="ECO:0000313" key="3">
    <source>
        <dbReference type="EMBL" id="SCY49318.1"/>
    </source>
</evidence>
<dbReference type="InterPro" id="IPR027417">
    <property type="entry name" value="P-loop_NTPase"/>
</dbReference>
<reference evidence="4" key="1">
    <citation type="submission" date="2016-10" db="EMBL/GenBank/DDBJ databases">
        <authorList>
            <person name="Varghese N."/>
            <person name="Submissions S."/>
        </authorList>
    </citation>
    <scope>NUCLEOTIDE SEQUENCE [LARGE SCALE GENOMIC DNA]</scope>
    <source>
        <strain evidence="4">XBD2006</strain>
    </source>
</reference>
<dbReference type="PROSITE" id="PS50837">
    <property type="entry name" value="NACHT"/>
    <property type="match status" value="1"/>
</dbReference>
<proteinExistence type="predicted"/>
<accession>A0A1G5GF45</accession>
<dbReference type="Proteomes" id="UP000183047">
    <property type="component" value="Unassembled WGS sequence"/>
</dbReference>
<evidence type="ECO:0000259" key="2">
    <source>
        <dbReference type="PROSITE" id="PS50837"/>
    </source>
</evidence>
<sequence>MVANAKMIELGMLVIKILLKAKYDGSRKMSIGMDILEYGKQLGLDWLEQKEFSRSFESVGDRITKECEDILDKSRLSTESKDLVKEAVEKTLECTDFDSSLLVNIQRDSGRLERYILSKGESTIEGFSSDEIDYYNMLISYVSKVIIEDFNKLPAFSGDRDDYIMAKVEESKEALNEVLKKLKNIDERIENLPDKYKNFERQYRNCVNNSFCQIHLFGADISNSKMKTYSLSTAYVQLEVSENNDTNTIADLSEIFVERKNIWISGEAGSGKTTCLYWIATRIANGESLSGISSGVVPIVVELRKHDTSNLKLPECIKKIMPNSTYNIPEGWLEDKLENGQLLFLIDGFDEIAAEKRLDVFKWISELDSQNRCHKIFTSRPQIKDRPEIEDIIEVKMLPLKQSKMEEFIKYWHEAVLIEKLGQTKDVIVASINNLMELLKNNDSLRRLASNPLLCAMISALHYNSGMSIPKNKRDLYEACCKMLIESRNTEQKIDDRGIELSYETKKIILSKLALHMMRNNEAEIEKSLAIRLLRTTMSDMNITKIKADIFLEYILERAGVIQEPEYNRISFVHRSFQEYLCSFEISRQEEWGYLKDKIGDDNWKETICIAIGFANIRTASDIITTALKKRKSAEDERYTFLALEYLDGAVEVDPAVREEMKNEIARVIPPGANMIEQIASAGEIAVNYLKHKVSYNVMERWHCLAVLKRIGTIKALNEALVYLDTAEVNDEFRIVADFISMFPEEVLKKYRVSEKVWLYIERTAKKEKIFTIPYEILRIINMMPQNEIEKLLSLNISRMRIIDYTGYMEFRSNSVKNSVDSSSHIPSVLADSIEELEIEGNFVEPTILKNFKKLKELSIWNNNSHVDIYYLNDYENIFGIKKCRVVSSKVEEYISGMGIKFLDNCSELTLALLGKNSELLFDGFCNMEKMKKMVVISPDAWEFDYSKATFLDELCIYGPTISKYEMPSSLISNKINYDTYKIDRNPKMTVAKVFDQM</sequence>
<dbReference type="InterPro" id="IPR007111">
    <property type="entry name" value="NACHT_NTPase"/>
</dbReference>
<dbReference type="Pfam" id="PF22733">
    <property type="entry name" value="NNH1"/>
    <property type="match status" value="1"/>
</dbReference>
<dbReference type="InterPro" id="IPR054547">
    <property type="entry name" value="NNH1"/>
</dbReference>
<dbReference type="AlphaFoldDB" id="A0A1G5GF45"/>
<evidence type="ECO:0000256" key="1">
    <source>
        <dbReference type="SAM" id="Coils"/>
    </source>
</evidence>
<keyword evidence="1" id="KW-0175">Coiled coil</keyword>
<keyword evidence="4" id="KW-1185">Reference proteome</keyword>
<dbReference type="EMBL" id="FMUR01000020">
    <property type="protein sequence ID" value="SCY49318.1"/>
    <property type="molecule type" value="Genomic_DNA"/>
</dbReference>
<dbReference type="Gene3D" id="3.40.50.300">
    <property type="entry name" value="P-loop containing nucleotide triphosphate hydrolases"/>
    <property type="match status" value="1"/>
</dbReference>